<dbReference type="AlphaFoldDB" id="A0A4Y9ZRG6"/>
<feature type="domain" description="Fungal-type protein kinase" evidence="1">
    <location>
        <begin position="40"/>
        <end position="173"/>
    </location>
</feature>
<name>A0A4Y9ZRG6_9AGAM</name>
<dbReference type="Proteomes" id="UP000298061">
    <property type="component" value="Unassembled WGS sequence"/>
</dbReference>
<gene>
    <name evidence="2" type="ORF">EWM64_g7158</name>
</gene>
<dbReference type="Pfam" id="PF17667">
    <property type="entry name" value="Pkinase_fungal"/>
    <property type="match status" value="1"/>
</dbReference>
<reference evidence="2 3" key="1">
    <citation type="submission" date="2019-02" db="EMBL/GenBank/DDBJ databases">
        <title>Genome sequencing of the rare red list fungi Hericium alpestre (H. flagellum).</title>
        <authorList>
            <person name="Buettner E."/>
            <person name="Kellner H."/>
        </authorList>
    </citation>
    <scope>NUCLEOTIDE SEQUENCE [LARGE SCALE GENOMIC DNA]</scope>
    <source>
        <strain evidence="2 3">DSM 108284</strain>
    </source>
</reference>
<protein>
    <recommendedName>
        <fullName evidence="1">Fungal-type protein kinase domain-containing protein</fullName>
    </recommendedName>
</protein>
<accession>A0A4Y9ZRG6</accession>
<dbReference type="InterPro" id="IPR040976">
    <property type="entry name" value="Pkinase_fungal"/>
</dbReference>
<dbReference type="STRING" id="135208.A0A4Y9ZRG6"/>
<evidence type="ECO:0000259" key="1">
    <source>
        <dbReference type="Pfam" id="PF17667"/>
    </source>
</evidence>
<keyword evidence="3" id="KW-1185">Reference proteome</keyword>
<comment type="caution">
    <text evidence="2">The sequence shown here is derived from an EMBL/GenBank/DDBJ whole genome shotgun (WGS) entry which is preliminary data.</text>
</comment>
<evidence type="ECO:0000313" key="2">
    <source>
        <dbReference type="EMBL" id="TFY76854.1"/>
    </source>
</evidence>
<organism evidence="2 3">
    <name type="scientific">Hericium alpestre</name>
    <dbReference type="NCBI Taxonomy" id="135208"/>
    <lineage>
        <taxon>Eukaryota</taxon>
        <taxon>Fungi</taxon>
        <taxon>Dikarya</taxon>
        <taxon>Basidiomycota</taxon>
        <taxon>Agaricomycotina</taxon>
        <taxon>Agaricomycetes</taxon>
        <taxon>Russulales</taxon>
        <taxon>Hericiaceae</taxon>
        <taxon>Hericium</taxon>
    </lineage>
</organism>
<proteinExistence type="predicted"/>
<evidence type="ECO:0000313" key="3">
    <source>
        <dbReference type="Proteomes" id="UP000298061"/>
    </source>
</evidence>
<dbReference type="EMBL" id="SFCI01001070">
    <property type="protein sequence ID" value="TFY76854.1"/>
    <property type="molecule type" value="Genomic_DNA"/>
</dbReference>
<sequence>MSIRLPCFHSVVHDLELRDTPSPVSLVSLASNTFVPNTMGLLDALNLHELLWKHQIIPSDISAKSVLLAEDPDVLGATGFLSDIEAAHMPQDAEFFKPEYSSSAMKDEGNLPPISIMEAPNKRRMAFLRQGCAAVVGNSQFMAIELLQAAITSQTIQHTAEHDIELFTWVLGYCMLRKLCNKVYAIQKEGTEHKFMKESFWTAFGEYESEDILWSRQMAKPFAWCNNRASGFMEPFFQEHVLLVLQLLLQDIISS</sequence>
<dbReference type="OrthoDB" id="3271139at2759"/>